<dbReference type="Proteomes" id="UP000790833">
    <property type="component" value="Unassembled WGS sequence"/>
</dbReference>
<feature type="transmembrane region" description="Helical" evidence="7">
    <location>
        <begin position="236"/>
        <end position="258"/>
    </location>
</feature>
<evidence type="ECO:0000313" key="9">
    <source>
        <dbReference type="EMBL" id="KAG7193769.1"/>
    </source>
</evidence>
<gene>
    <name evidence="9" type="ORF">KQ657_000461</name>
</gene>
<evidence type="ECO:0000256" key="5">
    <source>
        <dbReference type="ARBA" id="ARBA00023136"/>
    </source>
</evidence>
<keyword evidence="10" id="KW-1185">Reference proteome</keyword>
<dbReference type="InterPro" id="IPR036259">
    <property type="entry name" value="MFS_trans_sf"/>
</dbReference>
<dbReference type="AlphaFoldDB" id="A0A9P8AIK3"/>
<dbReference type="GO" id="GO:0022857">
    <property type="term" value="F:transmembrane transporter activity"/>
    <property type="evidence" value="ECO:0007669"/>
    <property type="project" value="InterPro"/>
</dbReference>
<keyword evidence="4 7" id="KW-1133">Transmembrane helix</keyword>
<keyword evidence="3 7" id="KW-0812">Transmembrane</keyword>
<dbReference type="InterPro" id="IPR015157">
    <property type="entry name" value="TMA7"/>
</dbReference>
<feature type="transmembrane region" description="Helical" evidence="7">
    <location>
        <begin position="341"/>
        <end position="361"/>
    </location>
</feature>
<dbReference type="GO" id="GO:0005886">
    <property type="term" value="C:plasma membrane"/>
    <property type="evidence" value="ECO:0007669"/>
    <property type="project" value="TreeGrafter"/>
</dbReference>
<dbReference type="PANTHER" id="PTHR23501:SF78">
    <property type="entry name" value="MAJOR FACILITATOR SUPERFAMILY (MFS) PROFILE DOMAIN-CONTAINING PROTEIN-RELATED"/>
    <property type="match status" value="1"/>
</dbReference>
<organism evidence="9 10">
    <name type="scientific">Scheffersomyces spartinae</name>
    <dbReference type="NCBI Taxonomy" id="45513"/>
    <lineage>
        <taxon>Eukaryota</taxon>
        <taxon>Fungi</taxon>
        <taxon>Dikarya</taxon>
        <taxon>Ascomycota</taxon>
        <taxon>Saccharomycotina</taxon>
        <taxon>Pichiomycetes</taxon>
        <taxon>Debaryomycetaceae</taxon>
        <taxon>Scheffersomyces</taxon>
    </lineage>
</organism>
<dbReference type="InterPro" id="IPR020846">
    <property type="entry name" value="MFS_dom"/>
</dbReference>
<dbReference type="OrthoDB" id="10021397at2759"/>
<dbReference type="SUPFAM" id="SSF103473">
    <property type="entry name" value="MFS general substrate transporter"/>
    <property type="match status" value="1"/>
</dbReference>
<reference evidence="9" key="1">
    <citation type="submission" date="2021-03" db="EMBL/GenBank/DDBJ databases">
        <authorList>
            <person name="Palmer J.M."/>
        </authorList>
    </citation>
    <scope>NUCLEOTIDE SEQUENCE</scope>
    <source>
        <strain evidence="9">ARV_011</strain>
    </source>
</reference>
<accession>A0A9P8AIK3</accession>
<comment type="caution">
    <text evidence="9">The sequence shown here is derived from an EMBL/GenBank/DDBJ whole genome shotgun (WGS) entry which is preliminary data.</text>
</comment>
<feature type="transmembrane region" description="Helical" evidence="7">
    <location>
        <begin position="367"/>
        <end position="391"/>
    </location>
</feature>
<feature type="transmembrane region" description="Helical" evidence="7">
    <location>
        <begin position="212"/>
        <end position="230"/>
    </location>
</feature>
<feature type="transmembrane region" description="Helical" evidence="7">
    <location>
        <begin position="301"/>
        <end position="320"/>
    </location>
</feature>
<feature type="domain" description="Major facilitator superfamily (MFS) profile" evidence="8">
    <location>
        <begin position="146"/>
        <end position="644"/>
    </location>
</feature>
<dbReference type="Gene3D" id="1.20.1720.10">
    <property type="entry name" value="Multidrug resistance protein D"/>
    <property type="match status" value="1"/>
</dbReference>
<name>A0A9P8AIK3_9ASCO</name>
<evidence type="ECO:0000256" key="1">
    <source>
        <dbReference type="ARBA" id="ARBA00004141"/>
    </source>
</evidence>
<dbReference type="Gene3D" id="1.20.1250.20">
    <property type="entry name" value="MFS general substrate transporter like domains"/>
    <property type="match status" value="1"/>
</dbReference>
<comment type="similarity">
    <text evidence="2">Belongs to the major facilitator superfamily.</text>
</comment>
<feature type="compositionally biased region" description="Basic and acidic residues" evidence="6">
    <location>
        <begin position="27"/>
        <end position="48"/>
    </location>
</feature>
<feature type="transmembrane region" description="Helical" evidence="7">
    <location>
        <begin position="411"/>
        <end position="428"/>
    </location>
</feature>
<evidence type="ECO:0000256" key="4">
    <source>
        <dbReference type="ARBA" id="ARBA00022989"/>
    </source>
</evidence>
<feature type="transmembrane region" description="Helical" evidence="7">
    <location>
        <begin position="270"/>
        <end position="289"/>
    </location>
</feature>
<comment type="subcellular location">
    <subcellularLocation>
        <location evidence="1">Membrane</location>
        <topology evidence="1">Multi-pass membrane protein</topology>
    </subcellularLocation>
</comment>
<keyword evidence="5 7" id="KW-0472">Membrane</keyword>
<proteinExistence type="inferred from homology"/>
<feature type="transmembrane region" description="Helical" evidence="7">
    <location>
        <begin position="476"/>
        <end position="496"/>
    </location>
</feature>
<dbReference type="RefSeq" id="XP_043049317.1">
    <property type="nucleotide sequence ID" value="XM_043191305.1"/>
</dbReference>
<dbReference type="InterPro" id="IPR011701">
    <property type="entry name" value="MFS"/>
</dbReference>
<evidence type="ECO:0000256" key="3">
    <source>
        <dbReference type="ARBA" id="ARBA00022692"/>
    </source>
</evidence>
<feature type="transmembrane region" description="Helical" evidence="7">
    <location>
        <begin position="621"/>
        <end position="639"/>
    </location>
</feature>
<dbReference type="GeneID" id="66113835"/>
<evidence type="ECO:0000256" key="2">
    <source>
        <dbReference type="ARBA" id="ARBA00008335"/>
    </source>
</evidence>
<evidence type="ECO:0000256" key="7">
    <source>
        <dbReference type="SAM" id="Phobius"/>
    </source>
</evidence>
<protein>
    <recommendedName>
        <fullName evidence="8">Major facilitator superfamily (MFS) profile domain-containing protein</fullName>
    </recommendedName>
</protein>
<feature type="transmembrane region" description="Helical" evidence="7">
    <location>
        <begin position="502"/>
        <end position="527"/>
    </location>
</feature>
<feature type="region of interest" description="Disordered" evidence="6">
    <location>
        <begin position="1"/>
        <end position="52"/>
    </location>
</feature>
<dbReference type="Pfam" id="PF09072">
    <property type="entry name" value="TMA7"/>
    <property type="match status" value="1"/>
</dbReference>
<feature type="transmembrane region" description="Helical" evidence="7">
    <location>
        <begin position="143"/>
        <end position="161"/>
    </location>
</feature>
<dbReference type="PANTHER" id="PTHR23501">
    <property type="entry name" value="MAJOR FACILITATOR SUPERFAMILY"/>
    <property type="match status" value="1"/>
</dbReference>
<feature type="transmembrane region" description="Helical" evidence="7">
    <location>
        <begin position="448"/>
        <end position="469"/>
    </location>
</feature>
<dbReference type="EMBL" id="JAHMUF010000010">
    <property type="protein sequence ID" value="KAG7193769.1"/>
    <property type="molecule type" value="Genomic_DNA"/>
</dbReference>
<dbReference type="Pfam" id="PF07690">
    <property type="entry name" value="MFS_1"/>
    <property type="match status" value="1"/>
</dbReference>
<dbReference type="PROSITE" id="PS50850">
    <property type="entry name" value="MFS"/>
    <property type="match status" value="1"/>
</dbReference>
<evidence type="ECO:0000313" key="10">
    <source>
        <dbReference type="Proteomes" id="UP000790833"/>
    </source>
</evidence>
<sequence length="657" mass="71885">MSGRQGGKAKPLKAPKKKQQDFDDDDLAFKAKQKADAAAKKEMAEKAKKGGPMVGGGIKKSVRSRLLIASLATESLVVKEGKQQYIRFFIMKPDEEVEVPPIEDVFSDVQKKQQDVPDTTTTNVELADKLGNVHINILSQRKLIICLAAMSLGLLVVFVDQSSLYVATPIMARELKGAQNSINWAATAQLLSNTSVQILYGRFADMFGRKTVLILALGILAVADLASGFAQTGVQFYIFRAFAGIGIGGVQSLTMVILSDVVTLKDRGKFQGILAAQIGIGNCVGPFAMAAFVEHSSWRNFYHLIAPIVVVVLITLYFVVDIGNKNELDKVLNKREKFKSIDYGGIAFSTTSLMFLLIALNGGGTTFAWNSAIVISMFTLGGILFIMFLIVEGKIAKLPMIPLVLFTRRSLSIVLLSNILFGMAYYSLQTYIPYYLQLVRGYSAIKNAAVVIALVLPLSITSTIGGQIISYTGHYYFVIITGYGLWTLGSGLLLLITPTINIGWVVFILIITSVGVGCTFQPTVVAAQALSKKSERAVVISCRNVIRSFGGALGIAISSLIISNDVLKSINRALKNPTTSLTKSQLEYIKENIYTKVDFSLFDPSQLKELQNIYMKAIRKYFYMTIPLMGVCFLTAFMVEDHGLHCIDELPPEEKAK</sequence>
<evidence type="ECO:0000256" key="6">
    <source>
        <dbReference type="SAM" id="MobiDB-lite"/>
    </source>
</evidence>
<evidence type="ECO:0000259" key="8">
    <source>
        <dbReference type="PROSITE" id="PS50850"/>
    </source>
</evidence>